<dbReference type="EMBL" id="JPWV03000129">
    <property type="protein sequence ID" value="KAG2523803.1"/>
    <property type="molecule type" value="Genomic_DNA"/>
</dbReference>
<evidence type="ECO:0000259" key="12">
    <source>
        <dbReference type="Pfam" id="PF02823"/>
    </source>
</evidence>
<dbReference type="Gene3D" id="1.20.5.440">
    <property type="entry name" value="ATP synthase delta/epsilon subunit, C-terminal domain"/>
    <property type="match status" value="1"/>
</dbReference>
<dbReference type="EMBL" id="MAYM02000484">
    <property type="protein sequence ID" value="RLN38173.1"/>
    <property type="molecule type" value="Genomic_DNA"/>
</dbReference>
<evidence type="ECO:0000313" key="15">
    <source>
        <dbReference type="EMBL" id="RLN38173.1"/>
    </source>
</evidence>
<dbReference type="Proteomes" id="UP000285883">
    <property type="component" value="Unassembled WGS sequence"/>
</dbReference>
<dbReference type="InterPro" id="IPR001469">
    <property type="entry name" value="ATP_synth_F1_dsu/esu"/>
</dbReference>
<dbReference type="Gene3D" id="2.60.15.10">
    <property type="entry name" value="F0F1 ATP synthase delta/epsilon subunit, N-terminal"/>
    <property type="match status" value="1"/>
</dbReference>
<dbReference type="Proteomes" id="UP000284657">
    <property type="component" value="Unassembled WGS sequence"/>
</dbReference>
<evidence type="ECO:0000256" key="6">
    <source>
        <dbReference type="ARBA" id="ARBA00022946"/>
    </source>
</evidence>
<dbReference type="SUPFAM" id="SSF118359">
    <property type="entry name" value="Expressed protein At2g23090/F21P24.15"/>
    <property type="match status" value="1"/>
</dbReference>
<dbReference type="AlphaFoldDB" id="A0A3F2RKR7"/>
<evidence type="ECO:0000256" key="3">
    <source>
        <dbReference type="ARBA" id="ARBA00022448"/>
    </source>
</evidence>
<dbReference type="InterPro" id="IPR036771">
    <property type="entry name" value="ATPsynth_dsu/esu_N"/>
</dbReference>
<feature type="region of interest" description="Disordered" evidence="11">
    <location>
        <begin position="1"/>
        <end position="31"/>
    </location>
</feature>
<keyword evidence="3" id="KW-0813">Transport</keyword>
<keyword evidence="5" id="KW-0999">Mitochondrion inner membrane</keyword>
<evidence type="ECO:0000313" key="19">
    <source>
        <dbReference type="Proteomes" id="UP000277300"/>
    </source>
</evidence>
<keyword evidence="10" id="KW-0472">Membrane</keyword>
<evidence type="ECO:0000256" key="9">
    <source>
        <dbReference type="ARBA" id="ARBA00023128"/>
    </source>
</evidence>
<dbReference type="PANTHER" id="PTHR13822:SF7">
    <property type="entry name" value="ATP SYNTHASE SUBUNIT DELTA, MITOCHONDRIAL"/>
    <property type="match status" value="1"/>
</dbReference>
<keyword evidence="4" id="KW-0375">Hydrogen ion transport</keyword>
<keyword evidence="8" id="KW-0793">Thylakoid</keyword>
<protein>
    <recommendedName>
        <fullName evidence="12">ATP synthase F1 complex delta/epsilon subunit N-terminal domain-containing protein</fullName>
    </recommendedName>
</protein>
<dbReference type="OrthoDB" id="270171at2759"/>
<dbReference type="CDD" id="cd12152">
    <property type="entry name" value="F1-ATPase_delta"/>
    <property type="match status" value="1"/>
</dbReference>
<evidence type="ECO:0000256" key="10">
    <source>
        <dbReference type="ARBA" id="ARBA00023136"/>
    </source>
</evidence>
<evidence type="ECO:0000256" key="11">
    <source>
        <dbReference type="SAM" id="MobiDB-lite"/>
    </source>
</evidence>
<evidence type="ECO:0000313" key="21">
    <source>
        <dbReference type="Proteomes" id="UP000285624"/>
    </source>
</evidence>
<evidence type="ECO:0000313" key="20">
    <source>
        <dbReference type="Proteomes" id="UP000284657"/>
    </source>
</evidence>
<keyword evidence="7" id="KW-0406">Ion transport</keyword>
<dbReference type="STRING" id="325452.A0A3F2RKR7"/>
<evidence type="ECO:0000256" key="1">
    <source>
        <dbReference type="ARBA" id="ARBA00004273"/>
    </source>
</evidence>
<dbReference type="SUPFAM" id="SSF51344">
    <property type="entry name" value="Epsilon subunit of F1F0-ATP synthase N-terminal domain"/>
    <property type="match status" value="1"/>
</dbReference>
<keyword evidence="9" id="KW-0496">Mitochondrion</keyword>
<reference evidence="13" key="3">
    <citation type="submission" date="2020-06" db="EMBL/GenBank/DDBJ databases">
        <authorList>
            <person name="Studholme D.J."/>
        </authorList>
    </citation>
    <scope>NUCLEOTIDE SEQUENCE</scope>
    <source>
        <strain evidence="13">NZFS 2646</strain>
        <strain evidence="14">NZFS 3630</strain>
    </source>
</reference>
<dbReference type="Pfam" id="PF02823">
    <property type="entry name" value="ATP-synt_DE_N"/>
    <property type="match status" value="1"/>
</dbReference>
<proteinExistence type="inferred from homology"/>
<organism evidence="17 19">
    <name type="scientific">Phytophthora kernoviae</name>
    <dbReference type="NCBI Taxonomy" id="325452"/>
    <lineage>
        <taxon>Eukaryota</taxon>
        <taxon>Sar</taxon>
        <taxon>Stramenopiles</taxon>
        <taxon>Oomycota</taxon>
        <taxon>Peronosporomycetes</taxon>
        <taxon>Peronosporales</taxon>
        <taxon>Peronosporaceae</taxon>
        <taxon>Phytophthora</taxon>
    </lineage>
</organism>
<dbReference type="PANTHER" id="PTHR13822">
    <property type="entry name" value="ATP SYNTHASE DELTA/EPSILON CHAIN"/>
    <property type="match status" value="1"/>
</dbReference>
<dbReference type="HAMAP" id="MF_00530">
    <property type="entry name" value="ATP_synth_epsil_bac"/>
    <property type="match status" value="1"/>
</dbReference>
<dbReference type="EMBL" id="JPWU03000120">
    <property type="protein sequence ID" value="KAG2525633.1"/>
    <property type="molecule type" value="Genomic_DNA"/>
</dbReference>
<sequence>MGGKAKFKKHTAADLERRQKQVNKGGGKAGAATRGAAKLNFTCDICMSASPDIKSYEQHYTSKHPKASFNKDAMIATAEALRAATHDESINRSHHKGNKMLSATTRLASRALHTSARLSAAAEQASATATKVTLNLTTPYQAFYKGAEVELVQIPGVIGEYGVTAGHVPVIAQLKPGVIKVHVEREKDVQSFFTAGGFAFTHANSVTDIACAELVKVEDIDPAAAQAGLAKYQAEMAAAPADSAAKFDAQVGVETHQAMIAAIAGSTQ</sequence>
<evidence type="ECO:0000256" key="4">
    <source>
        <dbReference type="ARBA" id="ARBA00022781"/>
    </source>
</evidence>
<feature type="compositionally biased region" description="Basic residues" evidence="11">
    <location>
        <begin position="1"/>
        <end position="10"/>
    </location>
</feature>
<evidence type="ECO:0000256" key="8">
    <source>
        <dbReference type="ARBA" id="ARBA00023078"/>
    </source>
</evidence>
<name>A0A3F2RKR7_9STRA</name>
<dbReference type="Gene3D" id="4.10.1050.10">
    <property type="entry name" value="At2g23090-like"/>
    <property type="match status" value="1"/>
</dbReference>
<dbReference type="Proteomes" id="UP000785171">
    <property type="component" value="Unassembled WGS sequence"/>
</dbReference>
<dbReference type="GO" id="GO:0045259">
    <property type="term" value="C:proton-transporting ATP synthase complex"/>
    <property type="evidence" value="ECO:0007669"/>
    <property type="project" value="InterPro"/>
</dbReference>
<dbReference type="GO" id="GO:0046933">
    <property type="term" value="F:proton-transporting ATP synthase activity, rotational mechanism"/>
    <property type="evidence" value="ECO:0007669"/>
    <property type="project" value="InterPro"/>
</dbReference>
<evidence type="ECO:0000313" key="13">
    <source>
        <dbReference type="EMBL" id="KAG2523803.1"/>
    </source>
</evidence>
<comment type="similarity">
    <text evidence="2">Belongs to the ATPase epsilon chain family.</text>
</comment>
<evidence type="ECO:0000313" key="14">
    <source>
        <dbReference type="EMBL" id="KAG2525633.1"/>
    </source>
</evidence>
<evidence type="ECO:0000256" key="2">
    <source>
        <dbReference type="ARBA" id="ARBA00005712"/>
    </source>
</evidence>
<reference evidence="19 20" key="2">
    <citation type="submission" date="2018-07" db="EMBL/GenBank/DDBJ databases">
        <title>Genome sequencing of oomycete isolates from Chile give support for New Zealand origin for Phytophthora kernoviae and make available the first Nothophytophthora sp. genome.</title>
        <authorList>
            <person name="Studholme D.J."/>
            <person name="Sanfuentes E."/>
            <person name="Panda P."/>
            <person name="Hill R."/>
            <person name="Sambles C."/>
            <person name="Grant M."/>
            <person name="Williams N.M."/>
            <person name="Mcdougal R.L."/>
        </authorList>
    </citation>
    <scope>NUCLEOTIDE SEQUENCE [LARGE SCALE GENOMIC DNA]</scope>
    <source>
        <strain evidence="15">Chile2</strain>
        <strain evidence="18">Chile4</strain>
        <strain evidence="17">Chile6</strain>
        <strain evidence="16">Chile7</strain>
    </source>
</reference>
<comment type="subcellular location">
    <subcellularLocation>
        <location evidence="1">Mitochondrion inner membrane</location>
    </subcellularLocation>
</comment>
<evidence type="ECO:0000256" key="7">
    <source>
        <dbReference type="ARBA" id="ARBA00023065"/>
    </source>
</evidence>
<reference evidence="13" key="1">
    <citation type="journal article" date="2015" name="Genom Data">
        <title>Genome sequences of six Phytophthora species associated with forests in New Zealand.</title>
        <authorList>
            <person name="Studholme D.J."/>
            <person name="McDougal R.L."/>
            <person name="Sambles C."/>
            <person name="Hansen E."/>
            <person name="Hardy G."/>
            <person name="Grant M."/>
            <person name="Ganley R.J."/>
            <person name="Williams N.M."/>
        </authorList>
    </citation>
    <scope>NUCLEOTIDE SEQUENCE</scope>
    <source>
        <strain evidence="13">NZFS 2646</strain>
        <strain evidence="14">NZFS 3630</strain>
    </source>
</reference>
<dbReference type="GO" id="GO:0005743">
    <property type="term" value="C:mitochondrial inner membrane"/>
    <property type="evidence" value="ECO:0007669"/>
    <property type="project" value="UniProtKB-SubCell"/>
</dbReference>
<dbReference type="InterPro" id="IPR020546">
    <property type="entry name" value="ATP_synth_F1_dsu/esu_N"/>
</dbReference>
<dbReference type="EMBL" id="MBAD02001390">
    <property type="protein sequence ID" value="RLN55213.1"/>
    <property type="molecule type" value="Genomic_DNA"/>
</dbReference>
<evidence type="ECO:0000313" key="17">
    <source>
        <dbReference type="EMBL" id="RLN59350.1"/>
    </source>
</evidence>
<dbReference type="Proteomes" id="UP000277300">
    <property type="component" value="Unassembled WGS sequence"/>
</dbReference>
<dbReference type="InterPro" id="IPR026939">
    <property type="entry name" value="ZNF706/At2g23090_sf"/>
</dbReference>
<keyword evidence="21" id="KW-1185">Reference proteome</keyword>
<keyword evidence="6" id="KW-0809">Transit peptide</keyword>
<evidence type="ECO:0000313" key="18">
    <source>
        <dbReference type="EMBL" id="RLN82433.1"/>
    </source>
</evidence>
<feature type="domain" description="ATP synthase F1 complex delta/epsilon subunit N-terminal" evidence="12">
    <location>
        <begin position="133"/>
        <end position="207"/>
    </location>
</feature>
<accession>A0A3F2RKR7</accession>
<dbReference type="EMBL" id="MBDO02000227">
    <property type="protein sequence ID" value="RLN59350.1"/>
    <property type="molecule type" value="Genomic_DNA"/>
</dbReference>
<dbReference type="EMBL" id="MBDN02000053">
    <property type="protein sequence ID" value="RLN82433.1"/>
    <property type="molecule type" value="Genomic_DNA"/>
</dbReference>
<dbReference type="Proteomes" id="UP000792063">
    <property type="component" value="Unassembled WGS sequence"/>
</dbReference>
<dbReference type="Proteomes" id="UP000285624">
    <property type="component" value="Unassembled WGS sequence"/>
</dbReference>
<comment type="caution">
    <text evidence="17">The sequence shown here is derived from an EMBL/GenBank/DDBJ whole genome shotgun (WGS) entry which is preliminary data.</text>
</comment>
<evidence type="ECO:0000256" key="5">
    <source>
        <dbReference type="ARBA" id="ARBA00022792"/>
    </source>
</evidence>
<gene>
    <name evidence="15" type="ORF">BBI17_002897</name>
    <name evidence="16" type="ORF">BBJ29_006119</name>
    <name evidence="18" type="ORF">BBO99_00002905</name>
    <name evidence="17" type="ORF">BBP00_00006542</name>
    <name evidence="13" type="ORF">JM16_002315</name>
    <name evidence="14" type="ORF">JM18_002381</name>
</gene>
<evidence type="ECO:0000313" key="16">
    <source>
        <dbReference type="EMBL" id="RLN55213.1"/>
    </source>
</evidence>